<evidence type="ECO:0000313" key="3">
    <source>
        <dbReference type="Proteomes" id="UP000708208"/>
    </source>
</evidence>
<keyword evidence="3" id="KW-1185">Reference proteome</keyword>
<protein>
    <submittedName>
        <fullName evidence="2">Uncharacterized protein</fullName>
    </submittedName>
</protein>
<proteinExistence type="predicted"/>
<evidence type="ECO:0000313" key="2">
    <source>
        <dbReference type="EMBL" id="CAG7833189.1"/>
    </source>
</evidence>
<dbReference type="EMBL" id="CAJVCH010568936">
    <property type="protein sequence ID" value="CAG7833189.1"/>
    <property type="molecule type" value="Genomic_DNA"/>
</dbReference>
<feature type="non-terminal residue" evidence="2">
    <location>
        <position position="128"/>
    </location>
</feature>
<evidence type="ECO:0000256" key="1">
    <source>
        <dbReference type="SAM" id="MobiDB-lite"/>
    </source>
</evidence>
<comment type="caution">
    <text evidence="2">The sequence shown here is derived from an EMBL/GenBank/DDBJ whole genome shotgun (WGS) entry which is preliminary data.</text>
</comment>
<name>A0A8J2PUC1_9HEXA</name>
<feature type="region of interest" description="Disordered" evidence="1">
    <location>
        <begin position="28"/>
        <end position="128"/>
    </location>
</feature>
<feature type="compositionally biased region" description="Basic and acidic residues" evidence="1">
    <location>
        <begin position="40"/>
        <end position="52"/>
    </location>
</feature>
<dbReference type="AlphaFoldDB" id="A0A8J2PUC1"/>
<dbReference type="Proteomes" id="UP000708208">
    <property type="component" value="Unassembled WGS sequence"/>
</dbReference>
<accession>A0A8J2PUC1</accession>
<reference evidence="2" key="1">
    <citation type="submission" date="2021-06" db="EMBL/GenBank/DDBJ databases">
        <authorList>
            <person name="Hodson N. C."/>
            <person name="Mongue J. A."/>
            <person name="Jaron S. K."/>
        </authorList>
    </citation>
    <scope>NUCLEOTIDE SEQUENCE</scope>
</reference>
<feature type="compositionally biased region" description="Basic and acidic residues" evidence="1">
    <location>
        <begin position="63"/>
        <end position="72"/>
    </location>
</feature>
<organism evidence="2 3">
    <name type="scientific">Allacma fusca</name>
    <dbReference type="NCBI Taxonomy" id="39272"/>
    <lineage>
        <taxon>Eukaryota</taxon>
        <taxon>Metazoa</taxon>
        <taxon>Ecdysozoa</taxon>
        <taxon>Arthropoda</taxon>
        <taxon>Hexapoda</taxon>
        <taxon>Collembola</taxon>
        <taxon>Symphypleona</taxon>
        <taxon>Sminthuridae</taxon>
        <taxon>Allacma</taxon>
    </lineage>
</organism>
<feature type="compositionally biased region" description="Basic residues" evidence="1">
    <location>
        <begin position="28"/>
        <end position="39"/>
    </location>
</feature>
<feature type="compositionally biased region" description="Polar residues" evidence="1">
    <location>
        <begin position="85"/>
        <end position="105"/>
    </location>
</feature>
<sequence length="128" mass="14859">MAKSNHRDLSSSEEWDDIRDLLKGFARKLKKCKKHRRRDRNPIDSRRHDSVYRRSVSKKRKRESSSDTESRSRSRSKSRMLSFSGRRSPTRSFTRSKSRSPASISDRSRSPSIHAPSDPEINEILGSA</sequence>
<gene>
    <name evidence="2" type="ORF">AFUS01_LOCUS42832</name>
</gene>